<dbReference type="EMBL" id="JAOPJZ010000006">
    <property type="protein sequence ID" value="MCU4752255.1"/>
    <property type="molecule type" value="Genomic_DNA"/>
</dbReference>
<dbReference type="InterPro" id="IPR043717">
    <property type="entry name" value="DUF5658"/>
</dbReference>
<gene>
    <name evidence="3" type="ORF">OB919_09690</name>
</gene>
<evidence type="ECO:0000259" key="2">
    <source>
        <dbReference type="Pfam" id="PF18902"/>
    </source>
</evidence>
<feature type="transmembrane region" description="Helical" evidence="1">
    <location>
        <begin position="47"/>
        <end position="68"/>
    </location>
</feature>
<dbReference type="AlphaFoldDB" id="A0AAP2Z8Q6"/>
<accession>A0AAP2Z8Q6</accession>
<dbReference type="Proteomes" id="UP001321047">
    <property type="component" value="Unassembled WGS sequence"/>
</dbReference>
<evidence type="ECO:0000313" key="3">
    <source>
        <dbReference type="EMBL" id="MCU4752255.1"/>
    </source>
</evidence>
<reference evidence="3 4" key="1">
    <citation type="submission" date="2022-09" db="EMBL/GenBank/DDBJ databases">
        <title>Enrichment on poylsaccharides allowed isolation of novel metabolic and taxonomic groups of Haloarchaea.</title>
        <authorList>
            <person name="Sorokin D.Y."/>
            <person name="Elcheninov A.G."/>
            <person name="Khizhniak T.V."/>
            <person name="Kolganova T.V."/>
            <person name="Kublanov I.V."/>
        </authorList>
    </citation>
    <scope>NUCLEOTIDE SEQUENCE [LARGE SCALE GENOMIC DNA]</scope>
    <source>
        <strain evidence="3 4">AArc-curdl1</strain>
    </source>
</reference>
<evidence type="ECO:0000313" key="4">
    <source>
        <dbReference type="Proteomes" id="UP001321047"/>
    </source>
</evidence>
<proteinExistence type="predicted"/>
<evidence type="ECO:0000256" key="1">
    <source>
        <dbReference type="SAM" id="Phobius"/>
    </source>
</evidence>
<dbReference type="Pfam" id="PF18902">
    <property type="entry name" value="DUF5658"/>
    <property type="match status" value="1"/>
</dbReference>
<organism evidence="3 4">
    <name type="scientific">Natronosalvus hydrolyticus</name>
    <dbReference type="NCBI Taxonomy" id="2979988"/>
    <lineage>
        <taxon>Archaea</taxon>
        <taxon>Methanobacteriati</taxon>
        <taxon>Methanobacteriota</taxon>
        <taxon>Stenosarchaea group</taxon>
        <taxon>Halobacteria</taxon>
        <taxon>Halobacteriales</taxon>
        <taxon>Natrialbaceae</taxon>
        <taxon>Natronosalvus</taxon>
    </lineage>
</organism>
<keyword evidence="4" id="KW-1185">Reference proteome</keyword>
<keyword evidence="1" id="KW-0812">Transmembrane</keyword>
<feature type="transmembrane region" description="Helical" evidence="1">
    <location>
        <begin position="7"/>
        <end position="27"/>
    </location>
</feature>
<feature type="domain" description="DUF5658" evidence="2">
    <location>
        <begin position="13"/>
        <end position="95"/>
    </location>
</feature>
<keyword evidence="1" id="KW-1133">Transmembrane helix</keyword>
<keyword evidence="1" id="KW-0472">Membrane</keyword>
<protein>
    <submittedName>
        <fullName evidence="3">DUF5658 family protein</fullName>
    </submittedName>
</protein>
<name>A0AAP2Z8Q6_9EURY</name>
<comment type="caution">
    <text evidence="3">The sequence shown here is derived from an EMBL/GenBank/DDBJ whole genome shotgun (WGS) entry which is preliminary data.</text>
</comment>
<sequence>MTGLERWLWVVVGFSLVGDIVTTFVGLHLGLTESNPIARNAIDGWGLLGMLALKGFALGIALVCRGVLERPFRPIIPAALAIPWLAAVVINTFAIGTVLFY</sequence>
<feature type="transmembrane region" description="Helical" evidence="1">
    <location>
        <begin position="75"/>
        <end position="100"/>
    </location>
</feature>